<feature type="transmembrane region" description="Helical" evidence="6">
    <location>
        <begin position="368"/>
        <end position="388"/>
    </location>
</feature>
<feature type="transmembrane region" description="Helical" evidence="6">
    <location>
        <begin position="340"/>
        <end position="362"/>
    </location>
</feature>
<feature type="domain" description="Major facilitator superfamily (MFS) profile" evidence="7">
    <location>
        <begin position="18"/>
        <end position="393"/>
    </location>
</feature>
<feature type="transmembrane region" description="Helical" evidence="6">
    <location>
        <begin position="142"/>
        <end position="162"/>
    </location>
</feature>
<comment type="subcellular location">
    <subcellularLocation>
        <location evidence="1">Cell membrane</location>
        <topology evidence="1">Multi-pass membrane protein</topology>
    </subcellularLocation>
</comment>
<dbReference type="GO" id="GO:0005886">
    <property type="term" value="C:plasma membrane"/>
    <property type="evidence" value="ECO:0007669"/>
    <property type="project" value="UniProtKB-SubCell"/>
</dbReference>
<dbReference type="Proteomes" id="UP000381378">
    <property type="component" value="Unassembled WGS sequence"/>
</dbReference>
<evidence type="ECO:0000313" key="9">
    <source>
        <dbReference type="Proteomes" id="UP000381378"/>
    </source>
</evidence>
<organism evidence="8 9">
    <name type="scientific">Pseudomonas fluorescens</name>
    <dbReference type="NCBI Taxonomy" id="294"/>
    <lineage>
        <taxon>Bacteria</taxon>
        <taxon>Pseudomonadati</taxon>
        <taxon>Pseudomonadota</taxon>
        <taxon>Gammaproteobacteria</taxon>
        <taxon>Pseudomonadales</taxon>
        <taxon>Pseudomonadaceae</taxon>
        <taxon>Pseudomonas</taxon>
    </lineage>
</organism>
<dbReference type="OrthoDB" id="9812189at2"/>
<evidence type="ECO:0000256" key="6">
    <source>
        <dbReference type="SAM" id="Phobius"/>
    </source>
</evidence>
<feature type="transmembrane region" description="Helical" evidence="6">
    <location>
        <begin position="281"/>
        <end position="299"/>
    </location>
</feature>
<evidence type="ECO:0000313" key="8">
    <source>
        <dbReference type="EMBL" id="VVQ12589.1"/>
    </source>
</evidence>
<sequence>MSSTALPIQAANRQVWGAVLAMSLCAFALVTSEFLPVSLLTPLATDLALTEGQAGQAISISGLFAVVTSLFISSVIRRLDRRPVLLFLTALMIASGTLVAFAPDYSTLMVGRAILGIAIGGSWSMSTAVMMRIAPESFVPKAIALIQGGTALATAVAAPIGSYMGGLIGWRGAFFCVVPLAAVALCWQAFTLPKMPAQNEPGSALAVFRLLGNAKVSLGMAAVAFLFMGQFALFTYLRPFLESVTRVDVPGLSLLLLIIGMAGLLGTMVIGSVLTRSLYRVLMIIPFLMAVIAAALLVFGSSMWATAVLLGVWGLIATCAPVGWFTWLSRTLPRDAETGGGLMVAVIQLAITLGATVGGLLYDGAGYQATFIASGVFLLVAAVLALFVSRTGLPPLRASGGVHGVGD</sequence>
<evidence type="ECO:0000256" key="3">
    <source>
        <dbReference type="ARBA" id="ARBA00022692"/>
    </source>
</evidence>
<gene>
    <name evidence="8" type="primary">nepI_1</name>
    <name evidence="8" type="ORF">PS928_03896</name>
</gene>
<dbReference type="EMBL" id="CABVJF010000015">
    <property type="protein sequence ID" value="VVQ12589.1"/>
    <property type="molecule type" value="Genomic_DNA"/>
</dbReference>
<evidence type="ECO:0000256" key="2">
    <source>
        <dbReference type="ARBA" id="ARBA00022475"/>
    </source>
</evidence>
<dbReference type="RefSeq" id="WP_150787046.1">
    <property type="nucleotide sequence ID" value="NZ_CABVJF010000015.1"/>
</dbReference>
<dbReference type="Gene3D" id="1.20.1250.20">
    <property type="entry name" value="MFS general substrate transporter like domains"/>
    <property type="match status" value="1"/>
</dbReference>
<feature type="transmembrane region" description="Helical" evidence="6">
    <location>
        <begin position="168"/>
        <end position="190"/>
    </location>
</feature>
<dbReference type="InterPro" id="IPR020846">
    <property type="entry name" value="MFS_dom"/>
</dbReference>
<dbReference type="CDD" id="cd17324">
    <property type="entry name" value="MFS_NepI_like"/>
    <property type="match status" value="1"/>
</dbReference>
<protein>
    <submittedName>
        <fullName evidence="8">Purine ribonucleoside efflux pump NepI</fullName>
    </submittedName>
</protein>
<dbReference type="SUPFAM" id="SSF103473">
    <property type="entry name" value="MFS general substrate transporter"/>
    <property type="match status" value="1"/>
</dbReference>
<dbReference type="Pfam" id="PF07690">
    <property type="entry name" value="MFS_1"/>
    <property type="match status" value="1"/>
</dbReference>
<keyword evidence="5 6" id="KW-0472">Membrane</keyword>
<keyword evidence="2" id="KW-1003">Cell membrane</keyword>
<dbReference type="InterPro" id="IPR050189">
    <property type="entry name" value="MFS_Efflux_Transporters"/>
</dbReference>
<evidence type="ECO:0000256" key="4">
    <source>
        <dbReference type="ARBA" id="ARBA00022989"/>
    </source>
</evidence>
<dbReference type="PANTHER" id="PTHR43124:SF5">
    <property type="entry name" value="PURINE RIBONUCLEOSIDE EFFLUX PUMP NEPI"/>
    <property type="match status" value="1"/>
</dbReference>
<feature type="transmembrane region" description="Helical" evidence="6">
    <location>
        <begin position="249"/>
        <end position="274"/>
    </location>
</feature>
<dbReference type="GO" id="GO:0022857">
    <property type="term" value="F:transmembrane transporter activity"/>
    <property type="evidence" value="ECO:0007669"/>
    <property type="project" value="InterPro"/>
</dbReference>
<evidence type="ECO:0000259" key="7">
    <source>
        <dbReference type="PROSITE" id="PS50850"/>
    </source>
</evidence>
<dbReference type="InterPro" id="IPR036259">
    <property type="entry name" value="MFS_trans_sf"/>
</dbReference>
<feature type="transmembrane region" description="Helical" evidence="6">
    <location>
        <begin position="54"/>
        <end position="72"/>
    </location>
</feature>
<dbReference type="PANTHER" id="PTHR43124">
    <property type="entry name" value="PURINE EFFLUX PUMP PBUE"/>
    <property type="match status" value="1"/>
</dbReference>
<keyword evidence="3 6" id="KW-0812">Transmembrane</keyword>
<dbReference type="PROSITE" id="PS50850">
    <property type="entry name" value="MFS"/>
    <property type="match status" value="1"/>
</dbReference>
<name>A0A5E7UQ29_PSEFL</name>
<dbReference type="AlphaFoldDB" id="A0A5E7UQ29"/>
<accession>A0A5E7UQ29</accession>
<evidence type="ECO:0000256" key="5">
    <source>
        <dbReference type="ARBA" id="ARBA00023136"/>
    </source>
</evidence>
<keyword evidence="4 6" id="KW-1133">Transmembrane helix</keyword>
<feature type="transmembrane region" description="Helical" evidence="6">
    <location>
        <begin position="218"/>
        <end position="237"/>
    </location>
</feature>
<dbReference type="InterPro" id="IPR011701">
    <property type="entry name" value="MFS"/>
</dbReference>
<evidence type="ECO:0000256" key="1">
    <source>
        <dbReference type="ARBA" id="ARBA00004651"/>
    </source>
</evidence>
<reference evidence="8 9" key="1">
    <citation type="submission" date="2019-09" db="EMBL/GenBank/DDBJ databases">
        <authorList>
            <person name="Chandra G."/>
            <person name="Truman W A."/>
        </authorList>
    </citation>
    <scope>NUCLEOTIDE SEQUENCE [LARGE SCALE GENOMIC DNA]</scope>
    <source>
        <strain evidence="8">PS928</strain>
    </source>
</reference>
<proteinExistence type="predicted"/>
<feature type="transmembrane region" description="Helical" evidence="6">
    <location>
        <begin position="84"/>
        <end position="103"/>
    </location>
</feature>
<feature type="transmembrane region" description="Helical" evidence="6">
    <location>
        <begin position="15"/>
        <end position="34"/>
    </location>
</feature>
<feature type="transmembrane region" description="Helical" evidence="6">
    <location>
        <begin position="109"/>
        <end position="130"/>
    </location>
</feature>
<feature type="transmembrane region" description="Helical" evidence="6">
    <location>
        <begin position="305"/>
        <end position="328"/>
    </location>
</feature>